<dbReference type="EMBL" id="CAADRA010005811">
    <property type="protein sequence ID" value="VFT92843.1"/>
    <property type="molecule type" value="Genomic_DNA"/>
</dbReference>
<dbReference type="AlphaFoldDB" id="A0A485L6G6"/>
<protein>
    <submittedName>
        <fullName evidence="3">Aste57867_16059 protein</fullName>
    </submittedName>
</protein>
<feature type="region of interest" description="Disordered" evidence="1">
    <location>
        <begin position="213"/>
        <end position="234"/>
    </location>
</feature>
<reference evidence="3 4" key="1">
    <citation type="submission" date="2019-03" db="EMBL/GenBank/DDBJ databases">
        <authorList>
            <person name="Gaulin E."/>
            <person name="Dumas B."/>
        </authorList>
    </citation>
    <scope>NUCLEOTIDE SEQUENCE [LARGE SCALE GENOMIC DNA]</scope>
    <source>
        <strain evidence="3">CBS 568.67</strain>
    </source>
</reference>
<evidence type="ECO:0000313" key="2">
    <source>
        <dbReference type="EMBL" id="KAF0692911.1"/>
    </source>
</evidence>
<feature type="compositionally biased region" description="Pro residues" evidence="1">
    <location>
        <begin position="215"/>
        <end position="234"/>
    </location>
</feature>
<accession>A0A485L6G6</accession>
<evidence type="ECO:0000256" key="1">
    <source>
        <dbReference type="SAM" id="MobiDB-lite"/>
    </source>
</evidence>
<reference evidence="2" key="2">
    <citation type="submission" date="2019-06" db="EMBL/GenBank/DDBJ databases">
        <title>Genomics analysis of Aphanomyces spp. identifies a new class of oomycete effector associated with host adaptation.</title>
        <authorList>
            <person name="Gaulin E."/>
        </authorList>
    </citation>
    <scope>NUCLEOTIDE SEQUENCE</scope>
    <source>
        <strain evidence="2">CBS 578.67</strain>
    </source>
</reference>
<dbReference type="EMBL" id="VJMH01005790">
    <property type="protein sequence ID" value="KAF0692911.1"/>
    <property type="molecule type" value="Genomic_DNA"/>
</dbReference>
<keyword evidence="4" id="KW-1185">Reference proteome</keyword>
<name>A0A485L6G6_9STRA</name>
<gene>
    <name evidence="3" type="primary">Aste57867_16059</name>
    <name evidence="2" type="ORF">As57867_016003</name>
    <name evidence="3" type="ORF">ASTE57867_16059</name>
</gene>
<dbReference type="Proteomes" id="UP000332933">
    <property type="component" value="Unassembled WGS sequence"/>
</dbReference>
<dbReference type="OrthoDB" id="69693at2759"/>
<proteinExistence type="predicted"/>
<evidence type="ECO:0000313" key="3">
    <source>
        <dbReference type="EMBL" id="VFT92843.1"/>
    </source>
</evidence>
<sequence>MMMAEAAAVAPPIWGTPSLPHVETNDDDGSAVGNIPGPETYMPHASKLGLVPIDSTSVVRADSFDDVRTKARHLAILCGFQVRMAKGSSNRRRVWVCSSVEGCPFAVIAQQNRGGIHIKTRLEHNHPFHLPHQLAKRYTTATTHELACYVRQSDAYRQAADVSKITARQISDAVFAHTGRHVKANRASVIKKLLVGHPETLVPCSALFSDAVVQPPSPPPPPPPSHPPAALPPPPPIKSMAEAVWDCFVYIANAPSTVDMLGIQRVRHMVAVFKADRDTLRALLLLTCPRPNMLPCVATNPPNIAQFVQHYLRQADLGFF</sequence>
<evidence type="ECO:0000313" key="4">
    <source>
        <dbReference type="Proteomes" id="UP000332933"/>
    </source>
</evidence>
<organism evidence="3 4">
    <name type="scientific">Aphanomyces stellatus</name>
    <dbReference type="NCBI Taxonomy" id="120398"/>
    <lineage>
        <taxon>Eukaryota</taxon>
        <taxon>Sar</taxon>
        <taxon>Stramenopiles</taxon>
        <taxon>Oomycota</taxon>
        <taxon>Saprolegniomycetes</taxon>
        <taxon>Saprolegniales</taxon>
        <taxon>Verrucalvaceae</taxon>
        <taxon>Aphanomyces</taxon>
    </lineage>
</organism>